<dbReference type="EMBL" id="CP114058">
    <property type="protein sequence ID" value="WAT02670.1"/>
    <property type="molecule type" value="Genomic_DNA"/>
</dbReference>
<feature type="coiled-coil region" evidence="1">
    <location>
        <begin position="78"/>
        <end position="112"/>
    </location>
</feature>
<protein>
    <submittedName>
        <fullName evidence="2">Uncharacterized protein</fullName>
    </submittedName>
</protein>
<dbReference type="InterPro" id="IPR002954">
    <property type="entry name" value="Salm_SPAgM"/>
</dbReference>
<dbReference type="RefSeq" id="WP_045046710.1">
    <property type="nucleotide sequence ID" value="NZ_CP114058.1"/>
</dbReference>
<evidence type="ECO:0000256" key="1">
    <source>
        <dbReference type="SAM" id="Coils"/>
    </source>
</evidence>
<sequence>MKLHHKLQVLIANYQARGIQIQFKITQGINYKCRLSDEIDELKRQENALKKIIKFYGYDNTVDRATLFEEIRKVAVLRRQLTLLNQQMLQKMKDFEENNLELQKNRRELLCINNKTEKYSYLHKKMKVADRIRINHQGEIEMEELYSWKK</sequence>
<name>A0ABY7HTJ1_9GAMM</name>
<evidence type="ECO:0000313" key="2">
    <source>
        <dbReference type="EMBL" id="WAT02670.1"/>
    </source>
</evidence>
<evidence type="ECO:0000313" key="3">
    <source>
        <dbReference type="Proteomes" id="UP001164712"/>
    </source>
</evidence>
<proteinExistence type="predicted"/>
<dbReference type="Pfam" id="PF02090">
    <property type="entry name" value="SPAM"/>
    <property type="match status" value="1"/>
</dbReference>
<dbReference type="Proteomes" id="UP001164712">
    <property type="component" value="Chromosome"/>
</dbReference>
<accession>A0ABY7HTJ1</accession>
<keyword evidence="1" id="KW-0175">Coiled coil</keyword>
<keyword evidence="3" id="KW-1185">Reference proteome</keyword>
<reference evidence="2" key="1">
    <citation type="submission" date="2022-12" db="EMBL/GenBank/DDBJ databases">
        <title>Complete genome sequence of an Australian strain of Rouxiella badensis DAR84756 and resolution of the R. badensis DSM100043 and R. chamberiensis DSM28324 genomes.</title>
        <authorList>
            <person name="Paul S."/>
            <person name="Anderson P.J."/>
            <person name="Maynard G."/>
            <person name="Dyall-Smith M."/>
            <person name="Kudinha T."/>
        </authorList>
    </citation>
    <scope>NUCLEOTIDE SEQUENCE</scope>
    <source>
        <strain evidence="2">DSM 28324</strain>
    </source>
</reference>
<organism evidence="2 3">
    <name type="scientific">Rouxiella chamberiensis</name>
    <dbReference type="NCBI Taxonomy" id="1513468"/>
    <lineage>
        <taxon>Bacteria</taxon>
        <taxon>Pseudomonadati</taxon>
        <taxon>Pseudomonadota</taxon>
        <taxon>Gammaproteobacteria</taxon>
        <taxon>Enterobacterales</taxon>
        <taxon>Yersiniaceae</taxon>
        <taxon>Rouxiella</taxon>
    </lineage>
</organism>
<gene>
    <name evidence="2" type="ORF">O1V66_09090</name>
</gene>